<evidence type="ECO:0000256" key="2">
    <source>
        <dbReference type="SAM" id="Phobius"/>
    </source>
</evidence>
<keyword evidence="2" id="KW-0472">Membrane</keyword>
<proteinExistence type="predicted"/>
<sequence length="390" mass="40675">MDDTPTRAFAPARGLPPEGPDRRRRRVRYVLIAVAVLVLVVPIGVWLLMHRGGAGSAGPAPVVSSPSAAASASAGPSPAQGSRTPTPAAPDGRIAAATLKNATLEIPAWPADNLTGPSGRVTFTDGQFLPPPSATQPDRQRLAMYDIVYGDVDRDGAGETVAAIFCGWQGGSTQIVAFDRNRAGAIVTVGRVVATTGEIRTIGFDTMRVLADGTVRVTVGDYLRCCGDETPTLSQTRGYRWDGHAFVQVSGPTSFPLNPAVTETGLTVGELVLGPASNGVRHGTLTVSVTYTRGVKPGAIELTFYRTSPLLRDGSGWPPVRDDGYGAWSIERPAPAIGATATYTFAFSSAATDVPQPFDLTARGVSADGTVLAESNPFNDNATVTVRTTA</sequence>
<keyword evidence="4" id="KW-1185">Reference proteome</keyword>
<keyword evidence="2" id="KW-1133">Transmembrane helix</keyword>
<keyword evidence="2" id="KW-0812">Transmembrane</keyword>
<evidence type="ECO:0000313" key="3">
    <source>
        <dbReference type="EMBL" id="GLL01494.1"/>
    </source>
</evidence>
<gene>
    <name evidence="3" type="ORF">GCM10017581_032350</name>
</gene>
<reference evidence="3" key="2">
    <citation type="submission" date="2023-01" db="EMBL/GenBank/DDBJ databases">
        <authorList>
            <person name="Sun Q."/>
            <person name="Evtushenko L."/>
        </authorList>
    </citation>
    <scope>NUCLEOTIDE SEQUENCE</scope>
    <source>
        <strain evidence="3">VKM Ac-1321</strain>
    </source>
</reference>
<feature type="transmembrane region" description="Helical" evidence="2">
    <location>
        <begin position="29"/>
        <end position="49"/>
    </location>
</feature>
<feature type="compositionally biased region" description="Low complexity" evidence="1">
    <location>
        <begin position="57"/>
        <end position="79"/>
    </location>
</feature>
<dbReference type="Proteomes" id="UP001143480">
    <property type="component" value="Unassembled WGS sequence"/>
</dbReference>
<accession>A0A9W6KL58</accession>
<feature type="region of interest" description="Disordered" evidence="1">
    <location>
        <begin position="1"/>
        <end position="21"/>
    </location>
</feature>
<protein>
    <submittedName>
        <fullName evidence="3">Uncharacterized protein</fullName>
    </submittedName>
</protein>
<comment type="caution">
    <text evidence="3">The sequence shown here is derived from an EMBL/GenBank/DDBJ whole genome shotgun (WGS) entry which is preliminary data.</text>
</comment>
<evidence type="ECO:0000313" key="4">
    <source>
        <dbReference type="Proteomes" id="UP001143480"/>
    </source>
</evidence>
<feature type="region of interest" description="Disordered" evidence="1">
    <location>
        <begin position="56"/>
        <end position="91"/>
    </location>
</feature>
<name>A0A9W6KL58_9ACTN</name>
<organism evidence="3 4">
    <name type="scientific">Dactylosporangium matsuzakiense</name>
    <dbReference type="NCBI Taxonomy" id="53360"/>
    <lineage>
        <taxon>Bacteria</taxon>
        <taxon>Bacillati</taxon>
        <taxon>Actinomycetota</taxon>
        <taxon>Actinomycetes</taxon>
        <taxon>Micromonosporales</taxon>
        <taxon>Micromonosporaceae</taxon>
        <taxon>Dactylosporangium</taxon>
    </lineage>
</organism>
<reference evidence="3" key="1">
    <citation type="journal article" date="2014" name="Int. J. Syst. Evol. Microbiol.">
        <title>Complete genome sequence of Corynebacterium casei LMG S-19264T (=DSM 44701T), isolated from a smear-ripened cheese.</title>
        <authorList>
            <consortium name="US DOE Joint Genome Institute (JGI-PGF)"/>
            <person name="Walter F."/>
            <person name="Albersmeier A."/>
            <person name="Kalinowski J."/>
            <person name="Ruckert C."/>
        </authorList>
    </citation>
    <scope>NUCLEOTIDE SEQUENCE</scope>
    <source>
        <strain evidence="3">VKM Ac-1321</strain>
    </source>
</reference>
<dbReference type="EMBL" id="BSFP01000016">
    <property type="protein sequence ID" value="GLL01494.1"/>
    <property type="molecule type" value="Genomic_DNA"/>
</dbReference>
<dbReference type="AlphaFoldDB" id="A0A9W6KL58"/>
<evidence type="ECO:0000256" key="1">
    <source>
        <dbReference type="SAM" id="MobiDB-lite"/>
    </source>
</evidence>